<organism evidence="2 3">
    <name type="scientific">Apiospora phragmitis</name>
    <dbReference type="NCBI Taxonomy" id="2905665"/>
    <lineage>
        <taxon>Eukaryota</taxon>
        <taxon>Fungi</taxon>
        <taxon>Dikarya</taxon>
        <taxon>Ascomycota</taxon>
        <taxon>Pezizomycotina</taxon>
        <taxon>Sordariomycetes</taxon>
        <taxon>Xylariomycetidae</taxon>
        <taxon>Amphisphaeriales</taxon>
        <taxon>Apiosporaceae</taxon>
        <taxon>Apiospora</taxon>
    </lineage>
</organism>
<comment type="caution">
    <text evidence="2">The sequence shown here is derived from an EMBL/GenBank/DDBJ whole genome shotgun (WGS) entry which is preliminary data.</text>
</comment>
<dbReference type="InterPro" id="IPR025337">
    <property type="entry name" value="Questin_oxidase-like"/>
</dbReference>
<keyword evidence="1" id="KW-0560">Oxidoreductase</keyword>
<dbReference type="EMBL" id="JAQQWL010000011">
    <property type="protein sequence ID" value="KAK8050755.1"/>
    <property type="molecule type" value="Genomic_DNA"/>
</dbReference>
<proteinExistence type="predicted"/>
<sequence>MPTSPIQLDPAHLGMVRTAAEISSESIEECNRLLQKNHEEYHMFFRDVGGHNHIVHSLLTVLALGASPQELQARYDDGTPIQRPIPSIDEDLLEKLSANPEEVLHAHIGEITQYHTFLEFFKRQIARDGMRAAVLRYVFARTPVADEMLARMYEGAYHPIIHLGLGLEFVQPALVAEALAQAAAHDDSHIGKLFRSAEAEAASAYPPRAGSGKKRPFKSMMALLGEVRDSDAVRSAPQWSDFGAKMRNGIVGRALEPMSTIASQFRIHLGPGRGGTR</sequence>
<evidence type="ECO:0000313" key="2">
    <source>
        <dbReference type="EMBL" id="KAK8050755.1"/>
    </source>
</evidence>
<dbReference type="PANTHER" id="PTHR35870">
    <property type="entry name" value="PROTEIN, PUTATIVE (AFU_ORTHOLOGUE AFUA_5G03330)-RELATED"/>
    <property type="match status" value="1"/>
</dbReference>
<dbReference type="Pfam" id="PF14027">
    <property type="entry name" value="Questin_oxidase"/>
    <property type="match status" value="1"/>
</dbReference>
<dbReference type="Proteomes" id="UP001480595">
    <property type="component" value="Unassembled WGS sequence"/>
</dbReference>
<reference evidence="2 3" key="1">
    <citation type="submission" date="2023-01" db="EMBL/GenBank/DDBJ databases">
        <title>Analysis of 21 Apiospora genomes using comparative genomics revels a genus with tremendous synthesis potential of carbohydrate active enzymes and secondary metabolites.</title>
        <authorList>
            <person name="Sorensen T."/>
        </authorList>
    </citation>
    <scope>NUCLEOTIDE SEQUENCE [LARGE SCALE GENOMIC DNA]</scope>
    <source>
        <strain evidence="2 3">CBS 135458</strain>
    </source>
</reference>
<evidence type="ECO:0000313" key="3">
    <source>
        <dbReference type="Proteomes" id="UP001480595"/>
    </source>
</evidence>
<gene>
    <name evidence="2" type="ORF">PG994_012485</name>
</gene>
<keyword evidence="3" id="KW-1185">Reference proteome</keyword>
<accession>A0ABR1TVR9</accession>
<evidence type="ECO:0000256" key="1">
    <source>
        <dbReference type="ARBA" id="ARBA00023002"/>
    </source>
</evidence>
<dbReference type="PANTHER" id="PTHR35870:SF7">
    <property type="entry name" value="BAEYER-VILLIGER OXIDASE MDPL"/>
    <property type="match status" value="1"/>
</dbReference>
<dbReference type="GeneID" id="92096957"/>
<protein>
    <submittedName>
        <fullName evidence="2">Uncharacterized protein</fullName>
    </submittedName>
</protein>
<name>A0ABR1TVR9_9PEZI</name>
<dbReference type="RefSeq" id="XP_066713004.1">
    <property type="nucleotide sequence ID" value="XM_066863894.1"/>
</dbReference>